<dbReference type="FunCoup" id="A0A1S0UJ34">
    <property type="interactions" value="538"/>
</dbReference>
<dbReference type="InterPro" id="IPR057401">
    <property type="entry name" value="Adt-1/2-like_dom"/>
</dbReference>
<keyword evidence="2" id="KW-0964">Secreted</keyword>
<feature type="domain" description="Peptidase M12B" evidence="11">
    <location>
        <begin position="218"/>
        <end position="414"/>
    </location>
</feature>
<organism evidence="12">
    <name type="scientific">Loa loa</name>
    <name type="common">Eye worm</name>
    <name type="synonym">Filaria loa</name>
    <dbReference type="NCBI Taxonomy" id="7209"/>
    <lineage>
        <taxon>Eukaryota</taxon>
        <taxon>Metazoa</taxon>
        <taxon>Ecdysozoa</taxon>
        <taxon>Nematoda</taxon>
        <taxon>Chromadorea</taxon>
        <taxon>Rhabditida</taxon>
        <taxon>Spirurina</taxon>
        <taxon>Spiruromorpha</taxon>
        <taxon>Filarioidea</taxon>
        <taxon>Onchocercidae</taxon>
        <taxon>Loa</taxon>
    </lineage>
</organism>
<dbReference type="Gene3D" id="2.20.100.10">
    <property type="entry name" value="Thrombospondin type-1 (TSP1) repeat"/>
    <property type="match status" value="7"/>
</dbReference>
<evidence type="ECO:0000256" key="9">
    <source>
        <dbReference type="ARBA" id="ARBA00023180"/>
    </source>
</evidence>
<dbReference type="OrthoDB" id="446173at2759"/>
<dbReference type="GO" id="GO:0005576">
    <property type="term" value="C:extracellular region"/>
    <property type="evidence" value="ECO:0007669"/>
    <property type="project" value="UniProtKB-SubCell"/>
</dbReference>
<dbReference type="Pfam" id="PF25379">
    <property type="entry name" value="Adt-1"/>
    <property type="match status" value="1"/>
</dbReference>
<proteinExistence type="predicted"/>
<dbReference type="GO" id="GO:0006508">
    <property type="term" value="P:proteolysis"/>
    <property type="evidence" value="ECO:0007669"/>
    <property type="project" value="UniProtKB-KW"/>
</dbReference>
<evidence type="ECO:0000256" key="10">
    <source>
        <dbReference type="PROSITE-ProRule" id="PRU00276"/>
    </source>
</evidence>
<dbReference type="InterPro" id="IPR041645">
    <property type="entry name" value="ADAMTS_CR_2"/>
</dbReference>
<keyword evidence="4 10" id="KW-0479">Metal-binding</keyword>
<evidence type="ECO:0000259" key="11">
    <source>
        <dbReference type="PROSITE" id="PS50215"/>
    </source>
</evidence>
<evidence type="ECO:0000313" key="12">
    <source>
        <dbReference type="EMBL" id="EJD75599.1"/>
    </source>
</evidence>
<evidence type="ECO:0000256" key="7">
    <source>
        <dbReference type="ARBA" id="ARBA00023049"/>
    </source>
</evidence>
<evidence type="ECO:0000256" key="8">
    <source>
        <dbReference type="ARBA" id="ARBA00023157"/>
    </source>
</evidence>
<dbReference type="PROSITE" id="PS50092">
    <property type="entry name" value="TSP1"/>
    <property type="match status" value="7"/>
</dbReference>
<comment type="subcellular location">
    <subcellularLocation>
        <location evidence="1">Secreted</location>
    </subcellularLocation>
</comment>
<dbReference type="KEGG" id="loa:LOAG_17279"/>
<sequence>MNRKLLKLKETNVSQTNNLIESTTVPFLSSEELRYTFGVQTFSDVPQHEELYPETEYSKDGQLKLLRMTIHGKQINFTLQPTIQLLVSPHLKTVFRNAHGGGKLNVGLPPANCHYQHKSKEAYAAISNCDGNLKGIIVMPDEVYILHPLPDRHAHRFDQDNRNDLDSGLHVIYKREVAQKEFCGLESTITSTELAEDENEVSEDVFAVGQRLSAEGELIVELAIFVDEMLWKLFNSKYGIDASSKLQDYALTMLNNIQIMYHQPSAIPKLSFHVVRFEVLTTQPSAMAAHLHNNGNAQKYLDRFCKYQRNLGSRDWDHALMLTGYDIHRGTGSRSISGIARLDGMCDPWNTCTLAEGLDFTSAFIGTHELGHSVGMRHDEPYCPAKHIMSSSLGPGKVTWSLCSLRDYHAFLQRLDSRGKNCLRVSNLPQKLTMRADLKPGQVYNADTQCHIMHGQGYRQITPRQDHYDGICYMMWCGQSSFGRIITSHPALEGTFCGSSKWCELGRCVPWSRIGPSATPKRIDGQWSDWSEISCQSCNCADVAGSIGISTSTRTCSNPPPTNGGAECVGSTLRAVVCNRRCASSSKSVDKHIKEHCTEQKRLKNDPDLTGNGTQLIRYPQRACKIFCDVISRYGSQRNYRFFGDILPDGAPCGTNKYCLDGECLPLSCDSSALITRDISCPSANERCPQGTVMTNTLSTAAGARWSSWSTWSFCSQTCGTGYRKRIRSCSGGKNECSGASSEKSQCSLSACGTNTASGQEGSWSEWTSWNQCSVSCGIGSQARYRRCSSASHNSLFFSCPENSMETRQCNMGACNTATVGLWGSWTEWSQCSVSCGPGIRSRNRYCTKEPCDGSGQSRMSCNLGPCEISVRWLQWEAWSQCSQTCGKGVRTRKRKCSAANDCSGSSLERQNCNENLCKANGTMAVGQWSGWSDWGTCSTTCGGGFKRRTRLCQHGTCNGPSKDSMPCMIKHCKSFLSGTTTSWGGWGYWSPCSETCGRGVRKRVRKCYGTTRKCSGNEYEREICNLQRC</sequence>
<dbReference type="GO" id="GO:0008361">
    <property type="term" value="P:regulation of cell size"/>
    <property type="evidence" value="ECO:0007669"/>
    <property type="project" value="EnsemblMetazoa"/>
</dbReference>
<dbReference type="Gene3D" id="3.40.1620.60">
    <property type="match status" value="1"/>
</dbReference>
<dbReference type="OMA" id="LDSCHYH"/>
<dbReference type="GO" id="GO:0008340">
    <property type="term" value="P:determination of adult lifespan"/>
    <property type="evidence" value="ECO:0007669"/>
    <property type="project" value="EnsemblMetazoa"/>
</dbReference>
<dbReference type="Pfam" id="PF01421">
    <property type="entry name" value="Reprolysin"/>
    <property type="match status" value="1"/>
</dbReference>
<dbReference type="Pfam" id="PF17771">
    <property type="entry name" value="ADAMTS_CR_2"/>
    <property type="match status" value="1"/>
</dbReference>
<dbReference type="InterPro" id="IPR036383">
    <property type="entry name" value="TSP1_rpt_sf"/>
</dbReference>
<dbReference type="InParanoid" id="A0A1S0UJ34"/>
<keyword evidence="9" id="KW-0325">Glycoprotein</keyword>
<feature type="active site" evidence="10">
    <location>
        <position position="369"/>
    </location>
</feature>
<dbReference type="GO" id="GO:0004222">
    <property type="term" value="F:metalloendopeptidase activity"/>
    <property type="evidence" value="ECO:0007669"/>
    <property type="project" value="InterPro"/>
</dbReference>
<keyword evidence="3" id="KW-0645">Protease</keyword>
<dbReference type="GO" id="GO:0046872">
    <property type="term" value="F:metal ion binding"/>
    <property type="evidence" value="ECO:0007669"/>
    <property type="project" value="UniProtKB-KW"/>
</dbReference>
<dbReference type="GO" id="GO:0040018">
    <property type="term" value="P:positive regulation of multicellular organism growth"/>
    <property type="evidence" value="ECO:0007669"/>
    <property type="project" value="EnsemblMetazoa"/>
</dbReference>
<keyword evidence="6 10" id="KW-0862">Zinc</keyword>
<evidence type="ECO:0000256" key="5">
    <source>
        <dbReference type="ARBA" id="ARBA00022801"/>
    </source>
</evidence>
<gene>
    <name evidence="12" type="ORF">LOAG_17279</name>
</gene>
<evidence type="ECO:0000256" key="1">
    <source>
        <dbReference type="ARBA" id="ARBA00004613"/>
    </source>
</evidence>
<dbReference type="InterPro" id="IPR050439">
    <property type="entry name" value="ADAMTS_ADAMTS-like"/>
</dbReference>
<dbReference type="PROSITE" id="PS50215">
    <property type="entry name" value="ADAM_MEPRO"/>
    <property type="match status" value="1"/>
</dbReference>
<dbReference type="SUPFAM" id="SSF55486">
    <property type="entry name" value="Metalloproteases ('zincins'), catalytic domain"/>
    <property type="match status" value="1"/>
</dbReference>
<dbReference type="AlphaFoldDB" id="A0A1S0UJ34"/>
<comment type="caution">
    <text evidence="10">Lacks conserved residue(s) required for the propagation of feature annotation.</text>
</comment>
<evidence type="ECO:0000256" key="6">
    <source>
        <dbReference type="ARBA" id="ARBA00022833"/>
    </source>
</evidence>
<protein>
    <submittedName>
        <fullName evidence="12">Adamts family protein 2</fullName>
    </submittedName>
</protein>
<dbReference type="InterPro" id="IPR000884">
    <property type="entry name" value="TSP1_rpt"/>
</dbReference>
<dbReference type="InterPro" id="IPR001590">
    <property type="entry name" value="Peptidase_M12B"/>
</dbReference>
<feature type="binding site" evidence="10">
    <location>
        <position position="372"/>
    </location>
    <ligand>
        <name>Zn(2+)</name>
        <dbReference type="ChEBI" id="CHEBI:29105"/>
        <note>catalytic</note>
    </ligand>
</feature>
<keyword evidence="5" id="KW-0378">Hydrolase</keyword>
<dbReference type="Gene3D" id="3.40.390.10">
    <property type="entry name" value="Collagenase (Catalytic Domain)"/>
    <property type="match status" value="1"/>
</dbReference>
<reference evidence="12" key="1">
    <citation type="submission" date="2012-04" db="EMBL/GenBank/DDBJ databases">
        <title>The Genome Sequence of Loa loa.</title>
        <authorList>
            <consortium name="The Broad Institute Genome Sequencing Platform"/>
            <consortium name="Broad Institute Genome Sequencing Center for Infectious Disease"/>
            <person name="Nutman T.B."/>
            <person name="Fink D.L."/>
            <person name="Russ C."/>
            <person name="Young S."/>
            <person name="Zeng Q."/>
            <person name="Gargeya S."/>
            <person name="Alvarado L."/>
            <person name="Berlin A."/>
            <person name="Chapman S.B."/>
            <person name="Chen Z."/>
            <person name="Freedman E."/>
            <person name="Gellesch M."/>
            <person name="Goldberg J."/>
            <person name="Griggs A."/>
            <person name="Gujja S."/>
            <person name="Heilman E.R."/>
            <person name="Heiman D."/>
            <person name="Howarth C."/>
            <person name="Mehta T."/>
            <person name="Neiman D."/>
            <person name="Pearson M."/>
            <person name="Roberts A."/>
            <person name="Saif S."/>
            <person name="Shea T."/>
            <person name="Shenoy N."/>
            <person name="Sisk P."/>
            <person name="Stolte C."/>
            <person name="Sykes S."/>
            <person name="White J."/>
            <person name="Yandava C."/>
            <person name="Haas B."/>
            <person name="Henn M.R."/>
            <person name="Nusbaum C."/>
            <person name="Birren B."/>
        </authorList>
    </citation>
    <scope>NUCLEOTIDE SEQUENCE [LARGE SCALE GENOMIC DNA]</scope>
</reference>
<dbReference type="RefSeq" id="XP_020306452.1">
    <property type="nucleotide sequence ID" value="XM_020449939.1"/>
</dbReference>
<dbReference type="PANTHER" id="PTHR13723">
    <property type="entry name" value="ADAMTS A DISINTEGRIN AND METALLOPROTEASE WITH THROMBOSPONDIN MOTIFS PROTEASE"/>
    <property type="match status" value="1"/>
</dbReference>
<dbReference type="EMBL" id="JH712122">
    <property type="protein sequence ID" value="EJD75599.1"/>
    <property type="molecule type" value="Genomic_DNA"/>
</dbReference>
<evidence type="ECO:0000256" key="3">
    <source>
        <dbReference type="ARBA" id="ARBA00022670"/>
    </source>
</evidence>
<keyword evidence="8" id="KW-1015">Disulfide bond</keyword>
<dbReference type="Pfam" id="PF00090">
    <property type="entry name" value="TSP_1"/>
    <property type="match status" value="6"/>
</dbReference>
<feature type="binding site" evidence="10">
    <location>
        <position position="378"/>
    </location>
    <ligand>
        <name>Zn(2+)</name>
        <dbReference type="ChEBI" id="CHEBI:29105"/>
        <note>catalytic</note>
    </ligand>
</feature>
<evidence type="ECO:0000256" key="2">
    <source>
        <dbReference type="ARBA" id="ARBA00022525"/>
    </source>
</evidence>
<keyword evidence="7" id="KW-0482">Metalloprotease</keyword>
<dbReference type="GeneID" id="9943655"/>
<dbReference type="GO" id="GO:0030199">
    <property type="term" value="P:collagen fibril organization"/>
    <property type="evidence" value="ECO:0007669"/>
    <property type="project" value="EnsemblMetazoa"/>
</dbReference>
<feature type="binding site" evidence="10">
    <location>
        <position position="368"/>
    </location>
    <ligand>
        <name>Zn(2+)</name>
        <dbReference type="ChEBI" id="CHEBI:29105"/>
        <note>catalytic</note>
    </ligand>
</feature>
<dbReference type="PANTHER" id="PTHR13723:SF200">
    <property type="entry name" value="ADAM METALLOPEPTIDASE WITH THROMBOSPONDIN TYPE 1 MOTIF B, ISOFORM B"/>
    <property type="match status" value="1"/>
</dbReference>
<dbReference type="InterPro" id="IPR024079">
    <property type="entry name" value="MetalloPept_cat_dom_sf"/>
</dbReference>
<name>A0A1S0UJ34_LOALO</name>
<accession>A0A1S0UJ34</accession>
<dbReference type="CTD" id="9943655"/>
<dbReference type="GO" id="GO:0031012">
    <property type="term" value="C:extracellular matrix"/>
    <property type="evidence" value="ECO:0007669"/>
    <property type="project" value="TreeGrafter"/>
</dbReference>
<dbReference type="SMART" id="SM00209">
    <property type="entry name" value="TSP1"/>
    <property type="match status" value="7"/>
</dbReference>
<dbReference type="SUPFAM" id="SSF82895">
    <property type="entry name" value="TSP-1 type 1 repeat"/>
    <property type="match status" value="6"/>
</dbReference>
<evidence type="ECO:0000256" key="4">
    <source>
        <dbReference type="ARBA" id="ARBA00022723"/>
    </source>
</evidence>